<dbReference type="Pfam" id="PF03948">
    <property type="entry name" value="Ribosomal_L9_C"/>
    <property type="match status" value="1"/>
</dbReference>
<evidence type="ECO:0000256" key="3">
    <source>
        <dbReference type="ARBA" id="ARBA00022884"/>
    </source>
</evidence>
<evidence type="ECO:0000259" key="8">
    <source>
        <dbReference type="Pfam" id="PF01281"/>
    </source>
</evidence>
<dbReference type="eggNOG" id="COG0359">
    <property type="taxonomic scope" value="Bacteria"/>
</dbReference>
<comment type="similarity">
    <text evidence="1 7">Belongs to the bacterial ribosomal protein bL9 family.</text>
</comment>
<evidence type="ECO:0000256" key="6">
    <source>
        <dbReference type="ARBA" id="ARBA00035292"/>
    </source>
</evidence>
<keyword evidence="4 7" id="KW-0689">Ribosomal protein</keyword>
<reference evidence="10 11" key="1">
    <citation type="submission" date="2014-07" db="EMBL/GenBank/DDBJ databases">
        <authorList>
            <person name="McCorrison J."/>
            <person name="Sanka R."/>
            <person name="Torralba M."/>
            <person name="Gillis M."/>
            <person name="Haft D.H."/>
            <person name="Methe B."/>
            <person name="Sutton G."/>
            <person name="Nelson K.E."/>
        </authorList>
    </citation>
    <scope>NUCLEOTIDE SEQUENCE [LARGE SCALE GENOMIC DNA]</scope>
    <source>
        <strain evidence="10 11">DNF00314</strain>
    </source>
</reference>
<dbReference type="NCBIfam" id="TIGR00158">
    <property type="entry name" value="L9"/>
    <property type="match status" value="1"/>
</dbReference>
<dbReference type="EMBL" id="JRNT01000028">
    <property type="protein sequence ID" value="KGF46758.1"/>
    <property type="molecule type" value="Genomic_DNA"/>
</dbReference>
<dbReference type="InterPro" id="IPR036935">
    <property type="entry name" value="Ribosomal_bL9_N_sf"/>
</dbReference>
<evidence type="ECO:0000313" key="10">
    <source>
        <dbReference type="EMBL" id="KGF46758.1"/>
    </source>
</evidence>
<dbReference type="InterPro" id="IPR009027">
    <property type="entry name" value="Ribosomal_bL9/RNase_H1_N"/>
</dbReference>
<accession>A0A096AI33</accession>
<organism evidence="10 11">
    <name type="scientific">Veillonella montpellierensis DNF00314</name>
    <dbReference type="NCBI Taxonomy" id="1401067"/>
    <lineage>
        <taxon>Bacteria</taxon>
        <taxon>Bacillati</taxon>
        <taxon>Bacillota</taxon>
        <taxon>Negativicutes</taxon>
        <taxon>Veillonellales</taxon>
        <taxon>Veillonellaceae</taxon>
        <taxon>Veillonella</taxon>
    </lineage>
</organism>
<keyword evidence="3 7" id="KW-0694">RNA-binding</keyword>
<comment type="caution">
    <text evidence="10">The sequence shown here is derived from an EMBL/GenBank/DDBJ whole genome shotgun (WGS) entry which is preliminary data.</text>
</comment>
<dbReference type="GO" id="GO:1990904">
    <property type="term" value="C:ribonucleoprotein complex"/>
    <property type="evidence" value="ECO:0007669"/>
    <property type="project" value="UniProtKB-KW"/>
</dbReference>
<dbReference type="Gene3D" id="3.40.5.10">
    <property type="entry name" value="Ribosomal protein L9, N-terminal domain"/>
    <property type="match status" value="1"/>
</dbReference>
<comment type="function">
    <text evidence="7">Binds to the 23S rRNA.</text>
</comment>
<dbReference type="GO" id="GO:0019843">
    <property type="term" value="F:rRNA binding"/>
    <property type="evidence" value="ECO:0007669"/>
    <property type="project" value="UniProtKB-UniRule"/>
</dbReference>
<keyword evidence="11" id="KW-1185">Reference proteome</keyword>
<evidence type="ECO:0000256" key="2">
    <source>
        <dbReference type="ARBA" id="ARBA00022730"/>
    </source>
</evidence>
<dbReference type="AlphaFoldDB" id="A0A096AI33"/>
<feature type="domain" description="Large ribosomal subunit protein bL9 C-terminal" evidence="9">
    <location>
        <begin position="64"/>
        <end position="147"/>
    </location>
</feature>
<proteinExistence type="inferred from homology"/>
<feature type="domain" description="Ribosomal protein L9" evidence="8">
    <location>
        <begin position="1"/>
        <end position="45"/>
    </location>
</feature>
<sequence length="149" mass="16087">MKVVLLEDVKKVGKKGEIVELSEAYARNVIIKKGLGLEGTATNLNNAKQKQESAAHKKQVANDEAHILAAQLKKVAVTIPVKMGDAGRVFGSVTAKDISQAVKAAYDVDLDKKKIELKEPLKTLGVHDVVIRVHPEITTTITVTVVAEQ</sequence>
<evidence type="ECO:0000313" key="11">
    <source>
        <dbReference type="Proteomes" id="UP000029628"/>
    </source>
</evidence>
<keyword evidence="5 7" id="KW-0687">Ribonucleoprotein</keyword>
<evidence type="ECO:0000256" key="7">
    <source>
        <dbReference type="HAMAP-Rule" id="MF_00503"/>
    </source>
</evidence>
<evidence type="ECO:0000259" key="9">
    <source>
        <dbReference type="Pfam" id="PF03948"/>
    </source>
</evidence>
<dbReference type="InterPro" id="IPR020594">
    <property type="entry name" value="Ribosomal_bL9_bac/chp"/>
</dbReference>
<dbReference type="Gene3D" id="3.10.430.100">
    <property type="entry name" value="Ribosomal protein L9, C-terminal domain"/>
    <property type="match status" value="1"/>
</dbReference>
<dbReference type="Proteomes" id="UP000029628">
    <property type="component" value="Unassembled WGS sequence"/>
</dbReference>
<dbReference type="InterPro" id="IPR000244">
    <property type="entry name" value="Ribosomal_bL9"/>
</dbReference>
<dbReference type="GO" id="GO:0005840">
    <property type="term" value="C:ribosome"/>
    <property type="evidence" value="ECO:0007669"/>
    <property type="project" value="UniProtKB-KW"/>
</dbReference>
<evidence type="ECO:0000256" key="4">
    <source>
        <dbReference type="ARBA" id="ARBA00022980"/>
    </source>
</evidence>
<name>A0A096AI33_9FIRM</name>
<dbReference type="Pfam" id="PF01281">
    <property type="entry name" value="Ribosomal_L9_N"/>
    <property type="match status" value="1"/>
</dbReference>
<dbReference type="HAMAP" id="MF_00503">
    <property type="entry name" value="Ribosomal_bL9"/>
    <property type="match status" value="1"/>
</dbReference>
<dbReference type="InterPro" id="IPR020070">
    <property type="entry name" value="Ribosomal_bL9_N"/>
</dbReference>
<gene>
    <name evidence="7" type="primary">rplI</name>
    <name evidence="10" type="ORF">HMPREF0872_07335</name>
</gene>
<dbReference type="InterPro" id="IPR036791">
    <property type="entry name" value="Ribosomal_bL9_C_sf"/>
</dbReference>
<keyword evidence="2 7" id="KW-0699">rRNA-binding</keyword>
<dbReference type="GO" id="GO:0003735">
    <property type="term" value="F:structural constituent of ribosome"/>
    <property type="evidence" value="ECO:0007669"/>
    <property type="project" value="InterPro"/>
</dbReference>
<protein>
    <recommendedName>
        <fullName evidence="6 7">Large ribosomal subunit protein bL9</fullName>
    </recommendedName>
</protein>
<dbReference type="GO" id="GO:0006412">
    <property type="term" value="P:translation"/>
    <property type="evidence" value="ECO:0007669"/>
    <property type="project" value="UniProtKB-UniRule"/>
</dbReference>
<dbReference type="RefSeq" id="WP_038152995.1">
    <property type="nucleotide sequence ID" value="NZ_JRNT01000028.1"/>
</dbReference>
<evidence type="ECO:0000256" key="1">
    <source>
        <dbReference type="ARBA" id="ARBA00010605"/>
    </source>
</evidence>
<dbReference type="SUPFAM" id="SSF55658">
    <property type="entry name" value="L9 N-domain-like"/>
    <property type="match status" value="1"/>
</dbReference>
<dbReference type="PANTHER" id="PTHR21368">
    <property type="entry name" value="50S RIBOSOMAL PROTEIN L9"/>
    <property type="match status" value="1"/>
</dbReference>
<evidence type="ECO:0000256" key="5">
    <source>
        <dbReference type="ARBA" id="ARBA00023274"/>
    </source>
</evidence>
<dbReference type="InterPro" id="IPR020069">
    <property type="entry name" value="Ribosomal_bL9_C"/>
</dbReference>
<dbReference type="SUPFAM" id="SSF55653">
    <property type="entry name" value="Ribosomal protein L9 C-domain"/>
    <property type="match status" value="1"/>
</dbReference>